<keyword evidence="2" id="KW-1185">Reference proteome</keyword>
<sequence length="197" mass="22204">MMKNACCALFVSAILYACNVPDCKEYQLLGEEAKAAIRGYDSTLPYTVVSVPDSLLEAGSRDVEPLLDSMMRMKLLTWSLADSIMPAAADTAGRYRYAIKWTDSLDRYRVTSPVAHGDVYVFMNRRYPKGFRYGARYYLAGNVAILDNDSLYVRRSCVWAQYKCFYKLDSLNALGELTGLKRYGKFARAASFPLPSK</sequence>
<evidence type="ECO:0000313" key="1">
    <source>
        <dbReference type="EMBL" id="MBO9152012.1"/>
    </source>
</evidence>
<organism evidence="1 2">
    <name type="scientific">Chitinophaga chungangae</name>
    <dbReference type="NCBI Taxonomy" id="2821488"/>
    <lineage>
        <taxon>Bacteria</taxon>
        <taxon>Pseudomonadati</taxon>
        <taxon>Bacteroidota</taxon>
        <taxon>Chitinophagia</taxon>
        <taxon>Chitinophagales</taxon>
        <taxon>Chitinophagaceae</taxon>
        <taxon>Chitinophaga</taxon>
    </lineage>
</organism>
<gene>
    <name evidence="1" type="ORF">J7I43_07315</name>
</gene>
<accession>A0ABS3YBE9</accession>
<dbReference type="EMBL" id="JAGHKP010000001">
    <property type="protein sequence ID" value="MBO9152012.1"/>
    <property type="molecule type" value="Genomic_DNA"/>
</dbReference>
<name>A0ABS3YBE9_9BACT</name>
<dbReference type="Proteomes" id="UP000679126">
    <property type="component" value="Unassembled WGS sequence"/>
</dbReference>
<proteinExistence type="predicted"/>
<evidence type="ECO:0008006" key="3">
    <source>
        <dbReference type="Google" id="ProtNLM"/>
    </source>
</evidence>
<protein>
    <recommendedName>
        <fullName evidence="3">Lipoprotein</fullName>
    </recommendedName>
</protein>
<reference evidence="2" key="1">
    <citation type="submission" date="2021-03" db="EMBL/GenBank/DDBJ databases">
        <title>Assistant Professor.</title>
        <authorList>
            <person name="Huq M.A."/>
        </authorList>
    </citation>
    <scope>NUCLEOTIDE SEQUENCE [LARGE SCALE GENOMIC DNA]</scope>
    <source>
        <strain evidence="2">MAH-28</strain>
    </source>
</reference>
<comment type="caution">
    <text evidence="1">The sequence shown here is derived from an EMBL/GenBank/DDBJ whole genome shotgun (WGS) entry which is preliminary data.</text>
</comment>
<dbReference type="RefSeq" id="WP_209144751.1">
    <property type="nucleotide sequence ID" value="NZ_JAGHKP010000001.1"/>
</dbReference>
<evidence type="ECO:0000313" key="2">
    <source>
        <dbReference type="Proteomes" id="UP000679126"/>
    </source>
</evidence>
<dbReference type="PROSITE" id="PS51257">
    <property type="entry name" value="PROKAR_LIPOPROTEIN"/>
    <property type="match status" value="1"/>
</dbReference>